<dbReference type="AlphaFoldDB" id="A0A8H6Z437"/>
<name>A0A8H6Z437_9AGAR</name>
<sequence>MSRFVRASKYRHVFGQPAKKEHGFENVKVTGSAWDTNVVAASAEYLSINWNASGGGAFAILPLPSPFNATAFGTNKLPDTLPLARSHTAPVLDTDWSPHNDRVVASAGEDGKVMIWKVEPNGWTEIEFFGGHTQAGRRRTLTPVARLDASARKVGQVLFHPTASNVVASASGEHVVKTPSNPSPSPPTGTLLATTCRDRKLRLFDPRAGGNAVRTTDGHGGIKGSRVVFLGGHERLATTGFSKMSDRQVGLWETGGLGSLKTIVLDQSAGVVMPFWSDNNILFLAGKGDGNIRYYEYESDALYSLSEHKSADPQRGMCFLPRRALSVSDCEIARAYKVAGSSVEPIAFIVPRKPADRRTEVALLNQLAPTCSEELRASVEVQTRGVERQAAQESDGGACFLVGDWLRTGTSRRDKIDRLHLRVEAVGLLDGMADSFQSDIFPPAPSSEPGLTAAEFFAGKDAPLRLVNLEDGVSFAGKTVPAPSFTPQVQETPAPTRTYTAPAPAPEPMSARQTSVDSFSAPSPASYSSPAPPAPTPASYASPPPAQSPAQDSALANENARLNAELRDAYAKIRTLELELEGVRANARRAAQALLDG</sequence>
<keyword evidence="9" id="KW-1185">Reference proteome</keyword>
<evidence type="ECO:0000313" key="8">
    <source>
        <dbReference type="EMBL" id="KAF7370174.1"/>
    </source>
</evidence>
<evidence type="ECO:0000256" key="6">
    <source>
        <dbReference type="SAM" id="MobiDB-lite"/>
    </source>
</evidence>
<dbReference type="PANTHER" id="PTHR10856">
    <property type="entry name" value="CORONIN"/>
    <property type="match status" value="1"/>
</dbReference>
<dbReference type="GO" id="GO:0007015">
    <property type="term" value="P:actin filament organization"/>
    <property type="evidence" value="ECO:0007669"/>
    <property type="project" value="TreeGrafter"/>
</dbReference>
<evidence type="ECO:0000313" key="9">
    <source>
        <dbReference type="Proteomes" id="UP000623467"/>
    </source>
</evidence>
<accession>A0A8H6Z437</accession>
<feature type="repeat" description="WD" evidence="3">
    <location>
        <begin position="84"/>
        <end position="119"/>
    </location>
</feature>
<dbReference type="Pfam" id="PF08953">
    <property type="entry name" value="DUF1899"/>
    <property type="match status" value="1"/>
</dbReference>
<dbReference type="InterPro" id="IPR015505">
    <property type="entry name" value="Coronin"/>
</dbReference>
<comment type="caution">
    <text evidence="8">The sequence shown here is derived from an EMBL/GenBank/DDBJ whole genome shotgun (WGS) entry which is preliminary data.</text>
</comment>
<organism evidence="8 9">
    <name type="scientific">Mycena sanguinolenta</name>
    <dbReference type="NCBI Taxonomy" id="230812"/>
    <lineage>
        <taxon>Eukaryota</taxon>
        <taxon>Fungi</taxon>
        <taxon>Dikarya</taxon>
        <taxon>Basidiomycota</taxon>
        <taxon>Agaricomycotina</taxon>
        <taxon>Agaricomycetes</taxon>
        <taxon>Agaricomycetidae</taxon>
        <taxon>Agaricales</taxon>
        <taxon>Marasmiineae</taxon>
        <taxon>Mycenaceae</taxon>
        <taxon>Mycena</taxon>
    </lineage>
</organism>
<dbReference type="EMBL" id="JACAZH010000004">
    <property type="protein sequence ID" value="KAF7370174.1"/>
    <property type="molecule type" value="Genomic_DNA"/>
</dbReference>
<gene>
    <name evidence="8" type="ORF">MSAN_00648000</name>
</gene>
<reference evidence="8" key="1">
    <citation type="submission" date="2020-05" db="EMBL/GenBank/DDBJ databases">
        <title>Mycena genomes resolve the evolution of fungal bioluminescence.</title>
        <authorList>
            <person name="Tsai I.J."/>
        </authorList>
    </citation>
    <scope>NUCLEOTIDE SEQUENCE</scope>
    <source>
        <strain evidence="8">160909Yilan</strain>
    </source>
</reference>
<dbReference type="SUPFAM" id="SSF50978">
    <property type="entry name" value="WD40 repeat-like"/>
    <property type="match status" value="1"/>
</dbReference>
<dbReference type="GO" id="GO:0051015">
    <property type="term" value="F:actin filament binding"/>
    <property type="evidence" value="ECO:0007669"/>
    <property type="project" value="TreeGrafter"/>
</dbReference>
<dbReference type="PANTHER" id="PTHR10856:SF0">
    <property type="entry name" value="CORONIN"/>
    <property type="match status" value="1"/>
</dbReference>
<evidence type="ECO:0000256" key="5">
    <source>
        <dbReference type="SAM" id="Coils"/>
    </source>
</evidence>
<feature type="compositionally biased region" description="Low complexity" evidence="6">
    <location>
        <begin position="520"/>
        <end position="529"/>
    </location>
</feature>
<dbReference type="Proteomes" id="UP000623467">
    <property type="component" value="Unassembled WGS sequence"/>
</dbReference>
<dbReference type="InterPro" id="IPR015943">
    <property type="entry name" value="WD40/YVTN_repeat-like_dom_sf"/>
</dbReference>
<keyword evidence="1 3" id="KW-0853">WD repeat</keyword>
<feature type="compositionally biased region" description="Low complexity" evidence="6">
    <location>
        <begin position="492"/>
        <end position="502"/>
    </location>
</feature>
<evidence type="ECO:0000256" key="4">
    <source>
        <dbReference type="RuleBase" id="RU280818"/>
    </source>
</evidence>
<keyword evidence="2 4" id="KW-0677">Repeat</keyword>
<comment type="similarity">
    <text evidence="4">Belongs to the WD repeat coronin family.</text>
</comment>
<proteinExistence type="inferred from homology"/>
<dbReference type="SMART" id="SM01166">
    <property type="entry name" value="DUF1899"/>
    <property type="match status" value="1"/>
</dbReference>
<dbReference type="PROSITE" id="PS50294">
    <property type="entry name" value="WD_REPEATS_REGION"/>
    <property type="match status" value="1"/>
</dbReference>
<dbReference type="SMART" id="SM01167">
    <property type="entry name" value="DUF1900"/>
    <property type="match status" value="1"/>
</dbReference>
<dbReference type="InterPro" id="IPR001680">
    <property type="entry name" value="WD40_rpt"/>
</dbReference>
<evidence type="ECO:0000259" key="7">
    <source>
        <dbReference type="SMART" id="SM01166"/>
    </source>
</evidence>
<feature type="compositionally biased region" description="Pro residues" evidence="6">
    <location>
        <begin position="530"/>
        <end position="547"/>
    </location>
</feature>
<dbReference type="InterPro" id="IPR015048">
    <property type="entry name" value="DUF1899"/>
</dbReference>
<evidence type="ECO:0000256" key="2">
    <source>
        <dbReference type="ARBA" id="ARBA00022737"/>
    </source>
</evidence>
<dbReference type="InterPro" id="IPR036322">
    <property type="entry name" value="WD40_repeat_dom_sf"/>
</dbReference>
<dbReference type="PROSITE" id="PS50082">
    <property type="entry name" value="WD_REPEATS_2"/>
    <property type="match status" value="1"/>
</dbReference>
<dbReference type="Pfam" id="PF16300">
    <property type="entry name" value="WD40_4"/>
    <property type="match status" value="1"/>
</dbReference>
<dbReference type="Gene3D" id="2.130.10.10">
    <property type="entry name" value="YVTN repeat-like/Quinoprotein amine dehydrogenase"/>
    <property type="match status" value="2"/>
</dbReference>
<feature type="region of interest" description="Disordered" evidence="6">
    <location>
        <begin position="478"/>
        <end position="557"/>
    </location>
</feature>
<feature type="coiled-coil region" evidence="5">
    <location>
        <begin position="559"/>
        <end position="593"/>
    </location>
</feature>
<dbReference type="SMART" id="SM00320">
    <property type="entry name" value="WD40"/>
    <property type="match status" value="2"/>
</dbReference>
<dbReference type="Pfam" id="PF00400">
    <property type="entry name" value="WD40"/>
    <property type="match status" value="1"/>
</dbReference>
<dbReference type="OrthoDB" id="1850764at2759"/>
<protein>
    <recommendedName>
        <fullName evidence="4">Coronin</fullName>
    </recommendedName>
</protein>
<evidence type="ECO:0000256" key="1">
    <source>
        <dbReference type="ARBA" id="ARBA00022574"/>
    </source>
</evidence>
<feature type="domain" description="DUF1899" evidence="7">
    <location>
        <begin position="3"/>
        <end position="67"/>
    </location>
</feature>
<evidence type="ECO:0000256" key="3">
    <source>
        <dbReference type="PROSITE-ProRule" id="PRU00221"/>
    </source>
</evidence>
<feature type="compositionally biased region" description="Low complexity" evidence="6">
    <location>
        <begin position="548"/>
        <end position="557"/>
    </location>
</feature>
<keyword evidence="5" id="KW-0175">Coiled coil</keyword>